<evidence type="ECO:0000256" key="9">
    <source>
        <dbReference type="ARBA" id="ARBA00023136"/>
    </source>
</evidence>
<keyword evidence="6 15" id="KW-0375">Hydrogen ion transport</keyword>
<dbReference type="GO" id="GO:0012505">
    <property type="term" value="C:endomembrane system"/>
    <property type="evidence" value="ECO:0007669"/>
    <property type="project" value="UniProtKB-SubCell"/>
</dbReference>
<dbReference type="NCBIfam" id="TIGR01144">
    <property type="entry name" value="ATP_synt_b"/>
    <property type="match status" value="1"/>
</dbReference>
<evidence type="ECO:0000256" key="1">
    <source>
        <dbReference type="ARBA" id="ARBA00005513"/>
    </source>
</evidence>
<proteinExistence type="inferred from homology"/>
<evidence type="ECO:0000256" key="7">
    <source>
        <dbReference type="ARBA" id="ARBA00022989"/>
    </source>
</evidence>
<sequence length="164" mass="18543">MELLTPGTGLIIWQLIIFVLLFLLLSKLAWKPILSSLKEREKSIQDALDTAENTRAEIAKLKADNANLLREARDERDKMLRDAREAGNRLKEEAQIAAKKTADKIIEDARAAINVEKQAAMKDIRIQVSNFSLEIAEKLLKKNLSDDSSQKALVDTYLKDLKIN</sequence>
<dbReference type="PANTHER" id="PTHR33445:SF1">
    <property type="entry name" value="ATP SYNTHASE SUBUNIT B"/>
    <property type="match status" value="1"/>
</dbReference>
<dbReference type="InterPro" id="IPR002146">
    <property type="entry name" value="ATP_synth_b/b'su_bac/chlpt"/>
</dbReference>
<comment type="subunit">
    <text evidence="15">F-type ATPases have 2 components, F(1) - the catalytic core - and F(0) - the membrane proton channel. F(1) has five subunits: alpha(3), beta(3), gamma(1), delta(1), epsilon(1). F(0) has three main subunits: a(1), b(2) and c(10-14). The alpha and beta chains form an alternating ring which encloses part of the gamma chain. F(1) is attached to F(0) by a central stalk formed by the gamma and epsilon chains, while a peripheral stalk is formed by the delta and b chains.</text>
</comment>
<keyword evidence="5 15" id="KW-0812">Transmembrane</keyword>
<dbReference type="GO" id="GO:0045259">
    <property type="term" value="C:proton-transporting ATP synthase complex"/>
    <property type="evidence" value="ECO:0007669"/>
    <property type="project" value="UniProtKB-KW"/>
</dbReference>
<dbReference type="Pfam" id="PF00430">
    <property type="entry name" value="ATP-synt_B"/>
    <property type="match status" value="1"/>
</dbReference>
<dbReference type="GO" id="GO:0046961">
    <property type="term" value="F:proton-transporting ATPase activity, rotational mechanism"/>
    <property type="evidence" value="ECO:0007669"/>
    <property type="project" value="TreeGrafter"/>
</dbReference>
<evidence type="ECO:0000256" key="6">
    <source>
        <dbReference type="ARBA" id="ARBA00022781"/>
    </source>
</evidence>
<evidence type="ECO:0000256" key="14">
    <source>
        <dbReference type="ARBA" id="ARBA00037847"/>
    </source>
</evidence>
<dbReference type="AlphaFoldDB" id="A0A385SLB1"/>
<keyword evidence="2 15" id="KW-0813">Transport</keyword>
<keyword evidence="10 15" id="KW-0066">ATP synthesis</keyword>
<dbReference type="KEGG" id="chk:D4L85_10930"/>
<dbReference type="EMBL" id="CP032382">
    <property type="protein sequence ID" value="AYB31057.1"/>
    <property type="molecule type" value="Genomic_DNA"/>
</dbReference>
<dbReference type="GO" id="GO:0005886">
    <property type="term" value="C:plasma membrane"/>
    <property type="evidence" value="ECO:0007669"/>
    <property type="project" value="UniProtKB-SubCell"/>
</dbReference>
<keyword evidence="7 15" id="KW-1133">Transmembrane helix</keyword>
<dbReference type="Proteomes" id="UP000266183">
    <property type="component" value="Chromosome"/>
</dbReference>
<evidence type="ECO:0000256" key="10">
    <source>
        <dbReference type="ARBA" id="ARBA00023310"/>
    </source>
</evidence>
<reference evidence="19" key="1">
    <citation type="submission" date="2018-09" db="EMBL/GenBank/DDBJ databases">
        <title>Chryseolinea sp. KIS68-18 isolated from soil.</title>
        <authorList>
            <person name="Weon H.-Y."/>
            <person name="Kwon S.-W."/>
            <person name="Lee S.A."/>
        </authorList>
    </citation>
    <scope>NUCLEOTIDE SEQUENCE [LARGE SCALE GENOMIC DNA]</scope>
    <source>
        <strain evidence="19">KIS68-18</strain>
    </source>
</reference>
<dbReference type="GO" id="GO:0046933">
    <property type="term" value="F:proton-transporting ATP synthase activity, rotational mechanism"/>
    <property type="evidence" value="ECO:0007669"/>
    <property type="project" value="UniProtKB-UniRule"/>
</dbReference>
<evidence type="ECO:0000256" key="15">
    <source>
        <dbReference type="HAMAP-Rule" id="MF_01398"/>
    </source>
</evidence>
<dbReference type="PANTHER" id="PTHR33445">
    <property type="entry name" value="ATP SYNTHASE SUBUNIT B', CHLOROPLASTIC"/>
    <property type="match status" value="1"/>
</dbReference>
<dbReference type="InterPro" id="IPR050059">
    <property type="entry name" value="ATP_synthase_B_chain"/>
</dbReference>
<evidence type="ECO:0000313" key="19">
    <source>
        <dbReference type="Proteomes" id="UP000266183"/>
    </source>
</evidence>
<comment type="subunit">
    <text evidence="13">F-type ATPases have 2 components, F(1) - the catalytic core - and F(0) - the membrane proton channel. F(1) has five subunits: alpha(3), beta(3), gamma(1), delta(1), epsilon(1). F(0) has four main subunits: a(1), b(2) and c(10-14). The alpha and beta chains form an alternating ring which encloses part of the gamma chain. F(1) is attached to F(0) by a central stalk formed by the gamma and epsilon chains, while a peripheral stalk is formed by the delta and b chains.</text>
</comment>
<keyword evidence="19" id="KW-1185">Reference proteome</keyword>
<feature type="coiled-coil region" evidence="17">
    <location>
        <begin position="34"/>
        <end position="100"/>
    </location>
</feature>
<dbReference type="RefSeq" id="WP_119754341.1">
    <property type="nucleotide sequence ID" value="NZ_CP032382.1"/>
</dbReference>
<gene>
    <name evidence="15 18" type="primary">atpF</name>
    <name evidence="18" type="ORF">D4L85_10930</name>
</gene>
<evidence type="ECO:0000256" key="8">
    <source>
        <dbReference type="ARBA" id="ARBA00023065"/>
    </source>
</evidence>
<keyword evidence="8 15" id="KW-0406">Ion transport</keyword>
<comment type="function">
    <text evidence="12">Component of the F(0) channel, it forms part of the peripheral stalk, linking F(1) to F(0). The b'-subunit is a diverged and duplicated form of b found in plants and photosynthetic bacteria.</text>
</comment>
<dbReference type="InterPro" id="IPR028987">
    <property type="entry name" value="ATP_synth_B-like_membr_sf"/>
</dbReference>
<evidence type="ECO:0000256" key="12">
    <source>
        <dbReference type="ARBA" id="ARBA00025614"/>
    </source>
</evidence>
<name>A0A385SLB1_9BACT</name>
<evidence type="ECO:0000256" key="5">
    <source>
        <dbReference type="ARBA" id="ARBA00022692"/>
    </source>
</evidence>
<comment type="subcellular location">
    <subcellularLocation>
        <location evidence="15">Cell membrane</location>
        <topology evidence="15">Single-pass membrane protein</topology>
    </subcellularLocation>
    <subcellularLocation>
        <location evidence="14">Endomembrane system</location>
        <topology evidence="14">Single-pass membrane protein</topology>
    </subcellularLocation>
</comment>
<comment type="function">
    <text evidence="11 15">F(1)F(0) ATP synthase produces ATP from ADP in the presence of a proton or sodium gradient. F-type ATPases consist of two structural domains, F(1) containing the extramembraneous catalytic core and F(0) containing the membrane proton channel, linked together by a central stalk and a peripheral stalk. During catalysis, ATP synthesis in the catalytic domain of F(1) is coupled via a rotary mechanism of the central stalk subunits to proton translocation.</text>
</comment>
<dbReference type="CDD" id="cd06503">
    <property type="entry name" value="ATP-synt_Fo_b"/>
    <property type="match status" value="1"/>
</dbReference>
<evidence type="ECO:0000313" key="18">
    <source>
        <dbReference type="EMBL" id="AYB31057.1"/>
    </source>
</evidence>
<evidence type="ECO:0000256" key="4">
    <source>
        <dbReference type="ARBA" id="ARBA00022547"/>
    </source>
</evidence>
<organism evidence="18 19">
    <name type="scientific">Chryseolinea soli</name>
    <dbReference type="NCBI Taxonomy" id="2321403"/>
    <lineage>
        <taxon>Bacteria</taxon>
        <taxon>Pseudomonadati</taxon>
        <taxon>Bacteroidota</taxon>
        <taxon>Cytophagia</taxon>
        <taxon>Cytophagales</taxon>
        <taxon>Fulvivirgaceae</taxon>
        <taxon>Chryseolinea</taxon>
    </lineage>
</organism>
<dbReference type="OrthoDB" id="9795289at2"/>
<dbReference type="SUPFAM" id="SSF81573">
    <property type="entry name" value="F1F0 ATP synthase subunit B, membrane domain"/>
    <property type="match status" value="1"/>
</dbReference>
<keyword evidence="3 15" id="KW-1003">Cell membrane</keyword>
<evidence type="ECO:0000256" key="16">
    <source>
        <dbReference type="RuleBase" id="RU003848"/>
    </source>
</evidence>
<evidence type="ECO:0000256" key="13">
    <source>
        <dbReference type="ARBA" id="ARBA00026054"/>
    </source>
</evidence>
<dbReference type="HAMAP" id="MF_01398">
    <property type="entry name" value="ATP_synth_b_bprime"/>
    <property type="match status" value="1"/>
</dbReference>
<evidence type="ECO:0000256" key="2">
    <source>
        <dbReference type="ARBA" id="ARBA00022448"/>
    </source>
</evidence>
<evidence type="ECO:0000256" key="3">
    <source>
        <dbReference type="ARBA" id="ARBA00022475"/>
    </source>
</evidence>
<accession>A0A385SLB1</accession>
<dbReference type="InterPro" id="IPR005864">
    <property type="entry name" value="ATP_synth_F0_bsu_bac"/>
</dbReference>
<comment type="similarity">
    <text evidence="1 15 16">Belongs to the ATPase B chain family.</text>
</comment>
<keyword evidence="4 15" id="KW-0138">CF(0)</keyword>
<keyword evidence="17" id="KW-0175">Coiled coil</keyword>
<evidence type="ECO:0000256" key="17">
    <source>
        <dbReference type="SAM" id="Coils"/>
    </source>
</evidence>
<evidence type="ECO:0000256" key="11">
    <source>
        <dbReference type="ARBA" id="ARBA00025198"/>
    </source>
</evidence>
<feature type="transmembrane region" description="Helical" evidence="15">
    <location>
        <begin position="12"/>
        <end position="30"/>
    </location>
</feature>
<protein>
    <recommendedName>
        <fullName evidence="15">ATP synthase subunit b</fullName>
    </recommendedName>
    <alternativeName>
        <fullName evidence="15">ATP synthase F(0) sector subunit b</fullName>
    </alternativeName>
    <alternativeName>
        <fullName evidence="15">ATPase subunit I</fullName>
    </alternativeName>
    <alternativeName>
        <fullName evidence="15">F-type ATPase subunit b</fullName>
        <shortName evidence="15">F-ATPase subunit b</shortName>
    </alternativeName>
</protein>
<keyword evidence="9 15" id="KW-0472">Membrane</keyword>